<dbReference type="EMBL" id="JAULSC010000018">
    <property type="protein sequence ID" value="MDO3397206.1"/>
    <property type="molecule type" value="Genomic_DNA"/>
</dbReference>
<evidence type="ECO:0000256" key="2">
    <source>
        <dbReference type="SAM" id="Phobius"/>
    </source>
</evidence>
<evidence type="ECO:0000313" key="5">
    <source>
        <dbReference type="Proteomes" id="UP001168363"/>
    </source>
</evidence>
<feature type="compositionally biased region" description="Low complexity" evidence="1">
    <location>
        <begin position="35"/>
        <end position="54"/>
    </location>
</feature>
<dbReference type="Proteomes" id="UP001168363">
    <property type="component" value="Unassembled WGS sequence"/>
</dbReference>
<dbReference type="RefSeq" id="WP_302709374.1">
    <property type="nucleotide sequence ID" value="NZ_JAULSC010000018.1"/>
</dbReference>
<keyword evidence="2" id="KW-1133">Transmembrane helix</keyword>
<accession>A0ABT8TTC1</accession>
<protein>
    <submittedName>
        <fullName evidence="4">DUF3566 domain-containing protein</fullName>
    </submittedName>
</protein>
<proteinExistence type="predicted"/>
<evidence type="ECO:0000313" key="4">
    <source>
        <dbReference type="EMBL" id="MDO3397206.1"/>
    </source>
</evidence>
<dbReference type="InterPro" id="IPR021949">
    <property type="entry name" value="DUF3566_TM"/>
</dbReference>
<feature type="compositionally biased region" description="Basic and acidic residues" evidence="1">
    <location>
        <begin position="73"/>
        <end position="86"/>
    </location>
</feature>
<dbReference type="Pfam" id="PF12089">
    <property type="entry name" value="DUF3566"/>
    <property type="match status" value="1"/>
</dbReference>
<feature type="transmembrane region" description="Helical" evidence="2">
    <location>
        <begin position="128"/>
        <end position="150"/>
    </location>
</feature>
<evidence type="ECO:0000259" key="3">
    <source>
        <dbReference type="Pfam" id="PF12089"/>
    </source>
</evidence>
<feature type="region of interest" description="Disordered" evidence="1">
    <location>
        <begin position="1"/>
        <end position="114"/>
    </location>
</feature>
<organism evidence="4 5">
    <name type="scientific">Nocardioides cremeus</name>
    <dbReference type="NCBI Taxonomy" id="3058044"/>
    <lineage>
        <taxon>Bacteria</taxon>
        <taxon>Bacillati</taxon>
        <taxon>Actinomycetota</taxon>
        <taxon>Actinomycetes</taxon>
        <taxon>Propionibacteriales</taxon>
        <taxon>Nocardioidaceae</taxon>
        <taxon>Nocardioides</taxon>
    </lineage>
</organism>
<reference evidence="4" key="1">
    <citation type="submission" date="2023-06" db="EMBL/GenBank/DDBJ databases">
        <title>Genome sequence of Nocardioides sp. SOB44.</title>
        <authorList>
            <person name="Zhang G."/>
        </authorList>
    </citation>
    <scope>NUCLEOTIDE SEQUENCE</scope>
    <source>
        <strain evidence="4">SOB44</strain>
    </source>
</reference>
<comment type="caution">
    <text evidence="4">The sequence shown here is derived from an EMBL/GenBank/DDBJ whole genome shotgun (WGS) entry which is preliminary data.</text>
</comment>
<keyword evidence="2" id="KW-0812">Transmembrane</keyword>
<keyword evidence="2" id="KW-0472">Membrane</keyword>
<evidence type="ECO:0000256" key="1">
    <source>
        <dbReference type="SAM" id="MobiDB-lite"/>
    </source>
</evidence>
<feature type="compositionally biased region" description="Low complexity" evidence="1">
    <location>
        <begin position="87"/>
        <end position="107"/>
    </location>
</feature>
<name>A0ABT8TTC1_9ACTN</name>
<sequence>MTERSTESRSTSGSKPVSQGASKPAKKPAPGPGSKGSSESKGATGAKGSSGPSSDDTAARAPITERIQGRVTKAAEEHKANREAKKQAASAGSAKPAAPSGSKGTPRGPRRARLRLTRVDPWSVMKTAFLLSVAFGIVTVVSVLMVWTVLDGAGVWESINRTVTDVVGQESASDFDVENYIGTSRVIGFTMLIAAVDVVLLTAIATLGAFLYNMAAALLGGIEVTLAEDN</sequence>
<feature type="transmembrane region" description="Helical" evidence="2">
    <location>
        <begin position="186"/>
        <end position="212"/>
    </location>
</feature>
<keyword evidence="5" id="KW-1185">Reference proteome</keyword>
<feature type="domain" description="DUF3566" evidence="3">
    <location>
        <begin position="109"/>
        <end position="228"/>
    </location>
</feature>
<gene>
    <name evidence="4" type="ORF">QWJ41_15880</name>
</gene>